<keyword evidence="12" id="KW-1185">Reference proteome</keyword>
<evidence type="ECO:0000313" key="12">
    <source>
        <dbReference type="Proteomes" id="UP000480178"/>
    </source>
</evidence>
<evidence type="ECO:0000256" key="10">
    <source>
        <dbReference type="RuleBase" id="RU361274"/>
    </source>
</evidence>
<evidence type="ECO:0000256" key="8">
    <source>
        <dbReference type="ARBA" id="ARBA00048968"/>
    </source>
</evidence>
<evidence type="ECO:0000256" key="1">
    <source>
        <dbReference type="ARBA" id="ARBA00000553"/>
    </source>
</evidence>
<dbReference type="GO" id="GO:0017061">
    <property type="term" value="F:S-methyl-5-thioadenosine phosphorylase activity"/>
    <property type="evidence" value="ECO:0007669"/>
    <property type="project" value="UniProtKB-EC"/>
</dbReference>
<dbReference type="CDD" id="cd16833">
    <property type="entry name" value="YfiH"/>
    <property type="match status" value="1"/>
</dbReference>
<keyword evidence="4" id="KW-0479">Metal-binding</keyword>
<comment type="catalytic activity">
    <reaction evidence="1">
        <text>inosine + phosphate = alpha-D-ribose 1-phosphate + hypoxanthine</text>
        <dbReference type="Rhea" id="RHEA:27646"/>
        <dbReference type="ChEBI" id="CHEBI:17368"/>
        <dbReference type="ChEBI" id="CHEBI:17596"/>
        <dbReference type="ChEBI" id="CHEBI:43474"/>
        <dbReference type="ChEBI" id="CHEBI:57720"/>
        <dbReference type="EC" id="2.4.2.1"/>
    </reaction>
    <physiologicalReaction direction="left-to-right" evidence="1">
        <dbReference type="Rhea" id="RHEA:27647"/>
    </physiologicalReaction>
</comment>
<dbReference type="Proteomes" id="UP000480178">
    <property type="component" value="Chromosome"/>
</dbReference>
<dbReference type="EMBL" id="CP048222">
    <property type="protein sequence ID" value="QHT69407.1"/>
    <property type="molecule type" value="Genomic_DNA"/>
</dbReference>
<evidence type="ECO:0000313" key="11">
    <source>
        <dbReference type="EMBL" id="QHT69407.1"/>
    </source>
</evidence>
<keyword evidence="5" id="KW-0378">Hydrolase</keyword>
<comment type="catalytic activity">
    <reaction evidence="9">
        <text>S-methyl-5'-thioadenosine + phosphate = 5-(methylsulfanyl)-alpha-D-ribose 1-phosphate + adenine</text>
        <dbReference type="Rhea" id="RHEA:11852"/>
        <dbReference type="ChEBI" id="CHEBI:16708"/>
        <dbReference type="ChEBI" id="CHEBI:17509"/>
        <dbReference type="ChEBI" id="CHEBI:43474"/>
        <dbReference type="ChEBI" id="CHEBI:58533"/>
        <dbReference type="EC" id="2.4.2.28"/>
    </reaction>
    <physiologicalReaction direction="left-to-right" evidence="9">
        <dbReference type="Rhea" id="RHEA:11853"/>
    </physiologicalReaction>
</comment>
<name>A0A6C0GN90_9BACT</name>
<dbReference type="SUPFAM" id="SSF64438">
    <property type="entry name" value="CNF1/YfiH-like putative cysteine hydrolases"/>
    <property type="match status" value="1"/>
</dbReference>
<evidence type="ECO:0000256" key="6">
    <source>
        <dbReference type="ARBA" id="ARBA00022833"/>
    </source>
</evidence>
<keyword evidence="6" id="KW-0862">Zinc</keyword>
<protein>
    <recommendedName>
        <fullName evidence="10">Purine nucleoside phosphorylase</fullName>
    </recommendedName>
</protein>
<dbReference type="AlphaFoldDB" id="A0A6C0GN90"/>
<evidence type="ECO:0000256" key="4">
    <source>
        <dbReference type="ARBA" id="ARBA00022723"/>
    </source>
</evidence>
<evidence type="ECO:0000256" key="5">
    <source>
        <dbReference type="ARBA" id="ARBA00022801"/>
    </source>
</evidence>
<evidence type="ECO:0000256" key="3">
    <source>
        <dbReference type="ARBA" id="ARBA00022679"/>
    </source>
</evidence>
<dbReference type="Pfam" id="PF02578">
    <property type="entry name" value="Cu-oxidase_4"/>
    <property type="match status" value="1"/>
</dbReference>
<comment type="similarity">
    <text evidence="2 10">Belongs to the purine nucleoside phosphorylase YfiH/LACC1 family.</text>
</comment>
<dbReference type="GO" id="GO:0016787">
    <property type="term" value="F:hydrolase activity"/>
    <property type="evidence" value="ECO:0007669"/>
    <property type="project" value="UniProtKB-KW"/>
</dbReference>
<keyword evidence="3" id="KW-0808">Transferase</keyword>
<dbReference type="InterPro" id="IPR011324">
    <property type="entry name" value="Cytotoxic_necrot_fac-like_cat"/>
</dbReference>
<comment type="catalytic activity">
    <reaction evidence="7">
        <text>adenosine + H2O + H(+) = inosine + NH4(+)</text>
        <dbReference type="Rhea" id="RHEA:24408"/>
        <dbReference type="ChEBI" id="CHEBI:15377"/>
        <dbReference type="ChEBI" id="CHEBI:15378"/>
        <dbReference type="ChEBI" id="CHEBI:16335"/>
        <dbReference type="ChEBI" id="CHEBI:17596"/>
        <dbReference type="ChEBI" id="CHEBI:28938"/>
        <dbReference type="EC" id="3.5.4.4"/>
    </reaction>
    <physiologicalReaction direction="left-to-right" evidence="7">
        <dbReference type="Rhea" id="RHEA:24409"/>
    </physiologicalReaction>
</comment>
<dbReference type="GO" id="GO:0005507">
    <property type="term" value="F:copper ion binding"/>
    <property type="evidence" value="ECO:0007669"/>
    <property type="project" value="TreeGrafter"/>
</dbReference>
<reference evidence="11 12" key="1">
    <citation type="submission" date="2020-01" db="EMBL/GenBank/DDBJ databases">
        <authorList>
            <person name="Kim M.K."/>
        </authorList>
    </citation>
    <scope>NUCLEOTIDE SEQUENCE [LARGE SCALE GENOMIC DNA]</scope>
    <source>
        <strain evidence="11 12">172606-1</strain>
    </source>
</reference>
<evidence type="ECO:0000256" key="9">
    <source>
        <dbReference type="ARBA" id="ARBA00049893"/>
    </source>
</evidence>
<proteinExistence type="inferred from homology"/>
<evidence type="ECO:0000256" key="7">
    <source>
        <dbReference type="ARBA" id="ARBA00047989"/>
    </source>
</evidence>
<dbReference type="NCBIfam" id="TIGR00726">
    <property type="entry name" value="peptidoglycan editing factor PgeF"/>
    <property type="match status" value="1"/>
</dbReference>
<comment type="catalytic activity">
    <reaction evidence="8">
        <text>adenosine + phosphate = alpha-D-ribose 1-phosphate + adenine</text>
        <dbReference type="Rhea" id="RHEA:27642"/>
        <dbReference type="ChEBI" id="CHEBI:16335"/>
        <dbReference type="ChEBI" id="CHEBI:16708"/>
        <dbReference type="ChEBI" id="CHEBI:43474"/>
        <dbReference type="ChEBI" id="CHEBI:57720"/>
        <dbReference type="EC" id="2.4.2.1"/>
    </reaction>
    <physiologicalReaction direction="left-to-right" evidence="8">
        <dbReference type="Rhea" id="RHEA:27643"/>
    </physiologicalReaction>
</comment>
<dbReference type="Gene3D" id="3.60.140.10">
    <property type="entry name" value="CNF1/YfiH-like putative cysteine hydrolases"/>
    <property type="match status" value="1"/>
</dbReference>
<sequence>MHQQSFANVPLWQFEQLLPYPNIKHFVSGRHGGVSLNEVGTFNLSFRASDSRENVIENRRRLAQALDIEPSRLVFPAQTHSDRVQLVTASTNPDTLTETDALITNTPGICICVMSADCVPILLYDPVTQSVGAVHAGWKGTVSKILTRTIEAMQQAFGTRPENLVAGIGPSISPEKYQVGSEVIEAVQQAFGHTKGLVDKEDAQGKGYLNLWEANRRQLQQLQVPEQAVEVAGICTYQQSQDFFSARKSANQAGRFAAGIMIIS</sequence>
<dbReference type="RefSeq" id="WP_162445396.1">
    <property type="nucleotide sequence ID" value="NZ_CP048222.1"/>
</dbReference>
<accession>A0A6C0GN90</accession>
<dbReference type="PANTHER" id="PTHR30616">
    <property type="entry name" value="UNCHARACTERIZED PROTEIN YFIH"/>
    <property type="match status" value="1"/>
</dbReference>
<dbReference type="InterPro" id="IPR038371">
    <property type="entry name" value="Cu_polyphenol_OxRdtase_sf"/>
</dbReference>
<dbReference type="InterPro" id="IPR003730">
    <property type="entry name" value="Cu_polyphenol_OxRdtase"/>
</dbReference>
<dbReference type="KEGG" id="rhoz:GXP67_23575"/>
<organism evidence="11 12">
    <name type="scientific">Rhodocytophaga rosea</name>
    <dbReference type="NCBI Taxonomy" id="2704465"/>
    <lineage>
        <taxon>Bacteria</taxon>
        <taxon>Pseudomonadati</taxon>
        <taxon>Bacteroidota</taxon>
        <taxon>Cytophagia</taxon>
        <taxon>Cytophagales</taxon>
        <taxon>Rhodocytophagaceae</taxon>
        <taxon>Rhodocytophaga</taxon>
    </lineage>
</organism>
<dbReference type="PANTHER" id="PTHR30616:SF2">
    <property type="entry name" value="PURINE NUCLEOSIDE PHOSPHORYLASE LACC1"/>
    <property type="match status" value="1"/>
</dbReference>
<evidence type="ECO:0000256" key="2">
    <source>
        <dbReference type="ARBA" id="ARBA00007353"/>
    </source>
</evidence>
<gene>
    <name evidence="11" type="primary">pgeF</name>
    <name evidence="11" type="ORF">GXP67_23575</name>
</gene>